<evidence type="ECO:0000313" key="3">
    <source>
        <dbReference type="EMBL" id="KAK3245998.1"/>
    </source>
</evidence>
<feature type="transmembrane region" description="Helical" evidence="2">
    <location>
        <begin position="40"/>
        <end position="60"/>
    </location>
</feature>
<dbReference type="EMBL" id="LGRX02030196">
    <property type="protein sequence ID" value="KAK3245998.1"/>
    <property type="molecule type" value="Genomic_DNA"/>
</dbReference>
<keyword evidence="2" id="KW-0812">Transmembrane</keyword>
<keyword evidence="2" id="KW-1133">Transmembrane helix</keyword>
<evidence type="ECO:0000256" key="2">
    <source>
        <dbReference type="SAM" id="Phobius"/>
    </source>
</evidence>
<feature type="compositionally biased region" description="Acidic residues" evidence="1">
    <location>
        <begin position="13"/>
        <end position="23"/>
    </location>
</feature>
<protein>
    <submittedName>
        <fullName evidence="3">Uncharacterized protein</fullName>
    </submittedName>
</protein>
<dbReference type="AlphaFoldDB" id="A0AAE0C060"/>
<sequence>MGPVAPVDSVSVTEEESEDDDEGNPPPRRALGCGIPPLGFGYSALTSLAVCMLFIVCAAAGPSAASAFGGVGLGAETAPPVGGVVHGLPGMLLAPTTALRTSSIDNRAIPPFQCWRPAGWYSAAEIEWSHKAQLTTATSELSKFAPPYGSSDSADTDCVSENSGTNSPGRGDSGTGSPGRFKRG</sequence>
<feature type="compositionally biased region" description="Polar residues" evidence="1">
    <location>
        <begin position="159"/>
        <end position="168"/>
    </location>
</feature>
<evidence type="ECO:0000313" key="4">
    <source>
        <dbReference type="Proteomes" id="UP001190700"/>
    </source>
</evidence>
<accession>A0AAE0C060</accession>
<gene>
    <name evidence="3" type="ORF">CYMTET_44450</name>
</gene>
<dbReference type="Proteomes" id="UP001190700">
    <property type="component" value="Unassembled WGS sequence"/>
</dbReference>
<evidence type="ECO:0000256" key="1">
    <source>
        <dbReference type="SAM" id="MobiDB-lite"/>
    </source>
</evidence>
<comment type="caution">
    <text evidence="3">The sequence shown here is derived from an EMBL/GenBank/DDBJ whole genome shotgun (WGS) entry which is preliminary data.</text>
</comment>
<feature type="region of interest" description="Disordered" evidence="1">
    <location>
        <begin position="1"/>
        <end position="30"/>
    </location>
</feature>
<reference evidence="3 4" key="1">
    <citation type="journal article" date="2015" name="Genome Biol. Evol.">
        <title>Comparative Genomics of a Bacterivorous Green Alga Reveals Evolutionary Causalities and Consequences of Phago-Mixotrophic Mode of Nutrition.</title>
        <authorList>
            <person name="Burns J.A."/>
            <person name="Paasch A."/>
            <person name="Narechania A."/>
            <person name="Kim E."/>
        </authorList>
    </citation>
    <scope>NUCLEOTIDE SEQUENCE [LARGE SCALE GENOMIC DNA]</scope>
    <source>
        <strain evidence="3 4">PLY_AMNH</strain>
    </source>
</reference>
<proteinExistence type="predicted"/>
<feature type="region of interest" description="Disordered" evidence="1">
    <location>
        <begin position="145"/>
        <end position="184"/>
    </location>
</feature>
<organism evidence="3 4">
    <name type="scientific">Cymbomonas tetramitiformis</name>
    <dbReference type="NCBI Taxonomy" id="36881"/>
    <lineage>
        <taxon>Eukaryota</taxon>
        <taxon>Viridiplantae</taxon>
        <taxon>Chlorophyta</taxon>
        <taxon>Pyramimonadophyceae</taxon>
        <taxon>Pyramimonadales</taxon>
        <taxon>Pyramimonadaceae</taxon>
        <taxon>Cymbomonas</taxon>
    </lineage>
</organism>
<keyword evidence="2" id="KW-0472">Membrane</keyword>
<keyword evidence="4" id="KW-1185">Reference proteome</keyword>
<name>A0AAE0C060_9CHLO</name>